<dbReference type="Proteomes" id="UP001596104">
    <property type="component" value="Unassembled WGS sequence"/>
</dbReference>
<dbReference type="Gene3D" id="3.20.20.140">
    <property type="entry name" value="Metal-dependent hydrolases"/>
    <property type="match status" value="1"/>
</dbReference>
<keyword evidence="4" id="KW-1185">Reference proteome</keyword>
<protein>
    <submittedName>
        <fullName evidence="3">Amidohydrolase family protein</fullName>
    </submittedName>
</protein>
<comment type="caution">
    <text evidence="3">The sequence shown here is derived from an EMBL/GenBank/DDBJ whole genome shotgun (WGS) entry which is preliminary data.</text>
</comment>
<dbReference type="RefSeq" id="WP_377007317.1">
    <property type="nucleotide sequence ID" value="NZ_JBHSLV010000012.1"/>
</dbReference>
<gene>
    <name evidence="3" type="ORF">ACFPPC_07685</name>
</gene>
<dbReference type="PANTHER" id="PTHR21240">
    <property type="entry name" value="2-AMINO-3-CARBOXYLMUCONATE-6-SEMIALDEHYDE DECARBOXYLASE"/>
    <property type="match status" value="1"/>
</dbReference>
<keyword evidence="1" id="KW-0456">Lyase</keyword>
<dbReference type="Pfam" id="PF04909">
    <property type="entry name" value="Amidohydro_2"/>
    <property type="match status" value="1"/>
</dbReference>
<evidence type="ECO:0000313" key="4">
    <source>
        <dbReference type="Proteomes" id="UP001596104"/>
    </source>
</evidence>
<evidence type="ECO:0000256" key="1">
    <source>
        <dbReference type="ARBA" id="ARBA00023239"/>
    </source>
</evidence>
<dbReference type="InterPro" id="IPR006680">
    <property type="entry name" value="Amidohydro-rel"/>
</dbReference>
<dbReference type="PANTHER" id="PTHR21240:SF28">
    <property type="entry name" value="ISO-OROTATE DECARBOXYLASE (EUROFUNG)"/>
    <property type="match status" value="1"/>
</dbReference>
<name>A0ABW0H850_9HYPH</name>
<proteinExistence type="predicted"/>
<dbReference type="InterPro" id="IPR032465">
    <property type="entry name" value="ACMSD"/>
</dbReference>
<feature type="domain" description="Amidohydrolase-related" evidence="2">
    <location>
        <begin position="9"/>
        <end position="316"/>
    </location>
</feature>
<dbReference type="InterPro" id="IPR032466">
    <property type="entry name" value="Metal_Hydrolase"/>
</dbReference>
<sequence>MTTQRIALDVHAHLIPVGAPLASVPGVSWDAAAEKLVIDGHQIGVKALFHPEALIAWMDEQQVERAWISAPPPTYRPGLDAVQAEAWTQLLNDGLAAIAAAHPNRLAPLYHLPVAHPALATRIVRERVTATGARFSMPTGEPGLMLSDASHAPLWQALDDVSAFVFLHPGEGCDGRLDPFYLHNLLGNPSETAVAAGHLVFAGVLERHPRITLCLAHAGGTVPAVAGRWQRGFGTGRPGVDTTVEAPAKALRRLCVDCIAHDDTLLDLAASVFGEERIVFGSDWPFPMGVIKPHEQLAGLGESRRRAIFCDNPTKLMG</sequence>
<evidence type="ECO:0000259" key="2">
    <source>
        <dbReference type="Pfam" id="PF04909"/>
    </source>
</evidence>
<dbReference type="EMBL" id="JBHSLV010000012">
    <property type="protein sequence ID" value="MFC5392518.1"/>
    <property type="molecule type" value="Genomic_DNA"/>
</dbReference>
<organism evidence="3 4">
    <name type="scientific">Bosea vestrisii</name>
    <dbReference type="NCBI Taxonomy" id="151416"/>
    <lineage>
        <taxon>Bacteria</taxon>
        <taxon>Pseudomonadati</taxon>
        <taxon>Pseudomonadota</taxon>
        <taxon>Alphaproteobacteria</taxon>
        <taxon>Hyphomicrobiales</taxon>
        <taxon>Boseaceae</taxon>
        <taxon>Bosea</taxon>
    </lineage>
</organism>
<accession>A0ABW0H850</accession>
<dbReference type="SUPFAM" id="SSF51556">
    <property type="entry name" value="Metallo-dependent hydrolases"/>
    <property type="match status" value="1"/>
</dbReference>
<reference evidence="4" key="1">
    <citation type="journal article" date="2019" name="Int. J. Syst. Evol. Microbiol.">
        <title>The Global Catalogue of Microorganisms (GCM) 10K type strain sequencing project: providing services to taxonomists for standard genome sequencing and annotation.</title>
        <authorList>
            <consortium name="The Broad Institute Genomics Platform"/>
            <consortium name="The Broad Institute Genome Sequencing Center for Infectious Disease"/>
            <person name="Wu L."/>
            <person name="Ma J."/>
        </authorList>
    </citation>
    <scope>NUCLEOTIDE SEQUENCE [LARGE SCALE GENOMIC DNA]</scope>
    <source>
        <strain evidence="4">CGMCC 1.16326</strain>
    </source>
</reference>
<evidence type="ECO:0000313" key="3">
    <source>
        <dbReference type="EMBL" id="MFC5392518.1"/>
    </source>
</evidence>